<comment type="caution">
    <text evidence="2">The sequence shown here is derived from an EMBL/GenBank/DDBJ whole genome shotgun (WGS) entry which is preliminary data.</text>
</comment>
<sequence>MENIIVWGGIITMNLLFVFISPILDSLSDNENREKLEKKWLKAFIIILIVSKIITYYINEYEIDSQLIFDFINGNLKFLFNKGENPIINLLEIIVNIS</sequence>
<evidence type="ECO:0000313" key="3">
    <source>
        <dbReference type="Proteomes" id="UP000284676"/>
    </source>
</evidence>
<keyword evidence="1" id="KW-1133">Transmembrane helix</keyword>
<feature type="transmembrane region" description="Helical" evidence="1">
    <location>
        <begin position="40"/>
        <end position="58"/>
    </location>
</feature>
<evidence type="ECO:0000256" key="1">
    <source>
        <dbReference type="SAM" id="Phobius"/>
    </source>
</evidence>
<accession>A0A414PML4</accession>
<organism evidence="2 3">
    <name type="scientific">Fusobacterium mortiferum</name>
    <dbReference type="NCBI Taxonomy" id="850"/>
    <lineage>
        <taxon>Bacteria</taxon>
        <taxon>Fusobacteriati</taxon>
        <taxon>Fusobacteriota</taxon>
        <taxon>Fusobacteriia</taxon>
        <taxon>Fusobacteriales</taxon>
        <taxon>Fusobacteriaceae</taxon>
        <taxon>Fusobacterium</taxon>
    </lineage>
</organism>
<dbReference type="Proteomes" id="UP000284676">
    <property type="component" value="Unassembled WGS sequence"/>
</dbReference>
<proteinExistence type="predicted"/>
<feature type="transmembrane region" description="Helical" evidence="1">
    <location>
        <begin position="6"/>
        <end position="28"/>
    </location>
</feature>
<keyword evidence="1" id="KW-0812">Transmembrane</keyword>
<dbReference type="GeneID" id="62764131"/>
<evidence type="ECO:0000313" key="2">
    <source>
        <dbReference type="EMBL" id="RHF69716.1"/>
    </source>
</evidence>
<keyword evidence="1" id="KW-0472">Membrane</keyword>
<name>A0A414PML4_FUSMR</name>
<gene>
    <name evidence="2" type="ORF">DW663_12400</name>
</gene>
<reference evidence="2 3" key="1">
    <citation type="submission" date="2018-08" db="EMBL/GenBank/DDBJ databases">
        <title>A genome reference for cultivated species of the human gut microbiota.</title>
        <authorList>
            <person name="Zou Y."/>
            <person name="Xue W."/>
            <person name="Luo G."/>
        </authorList>
    </citation>
    <scope>NUCLEOTIDE SEQUENCE [LARGE SCALE GENOMIC DNA]</scope>
    <source>
        <strain evidence="2 3">AM25-1</strain>
    </source>
</reference>
<protein>
    <submittedName>
        <fullName evidence="2">Uncharacterized protein</fullName>
    </submittedName>
</protein>
<dbReference type="AlphaFoldDB" id="A0A414PML4"/>
<dbReference type="EMBL" id="QRHL01000043">
    <property type="protein sequence ID" value="RHF69716.1"/>
    <property type="molecule type" value="Genomic_DNA"/>
</dbReference>
<dbReference type="RefSeq" id="WP_005887080.1">
    <property type="nucleotide sequence ID" value="NZ_CABMMQ010000002.1"/>
</dbReference>